<dbReference type="EMBL" id="JABBFX010000003">
    <property type="protein sequence ID" value="NML47109.1"/>
    <property type="molecule type" value="Genomic_DNA"/>
</dbReference>
<organism evidence="2 3">
    <name type="scientific">Ramlibacter agri</name>
    <dbReference type="NCBI Taxonomy" id="2728837"/>
    <lineage>
        <taxon>Bacteria</taxon>
        <taxon>Pseudomonadati</taxon>
        <taxon>Pseudomonadota</taxon>
        <taxon>Betaproteobacteria</taxon>
        <taxon>Burkholderiales</taxon>
        <taxon>Comamonadaceae</taxon>
        <taxon>Ramlibacter</taxon>
    </lineage>
</organism>
<proteinExistence type="inferred from homology"/>
<accession>A0A848HC96</accession>
<sequence>MTSLFDLKGQVALVTGAASGLGLAIADALAQHGAQVVLADIDAAKCEGAAQELQARGLQASALPFDVSDQAQCEAAVDQVLARFGRLDTLVSNAGIEGPVGPMRTGSARDWNRVLGINLLAAVWLTSRAIPAMAKAGGGSVILVASIAALRGTKALGPYGVSKAGLVQLARSLAVEWGPDRVRVNAICPGLVKTPFAEQLIADAKFMEKRMAATPLRRPGLPEEIAGVAVMLAGRAGGFLTGQALVVDGGTVISDGS</sequence>
<evidence type="ECO:0000313" key="3">
    <source>
        <dbReference type="Proteomes" id="UP000541185"/>
    </source>
</evidence>
<name>A0A848HC96_9BURK</name>
<dbReference type="NCBIfam" id="NF005559">
    <property type="entry name" value="PRK07231.1"/>
    <property type="match status" value="1"/>
</dbReference>
<comment type="caution">
    <text evidence="2">The sequence shown here is derived from an EMBL/GenBank/DDBJ whole genome shotgun (WGS) entry which is preliminary data.</text>
</comment>
<dbReference type="PROSITE" id="PS00061">
    <property type="entry name" value="ADH_SHORT"/>
    <property type="match status" value="1"/>
</dbReference>
<dbReference type="Gene3D" id="3.40.50.720">
    <property type="entry name" value="NAD(P)-binding Rossmann-like Domain"/>
    <property type="match status" value="1"/>
</dbReference>
<dbReference type="CDD" id="cd05233">
    <property type="entry name" value="SDR_c"/>
    <property type="match status" value="1"/>
</dbReference>
<dbReference type="InterPro" id="IPR020904">
    <property type="entry name" value="Sc_DH/Rdtase_CS"/>
</dbReference>
<keyword evidence="3" id="KW-1185">Reference proteome</keyword>
<comment type="similarity">
    <text evidence="1">Belongs to the short-chain dehydrogenases/reductases (SDR) family.</text>
</comment>
<dbReference type="AlphaFoldDB" id="A0A848HC96"/>
<gene>
    <name evidence="2" type="ORF">HHL11_25410</name>
</gene>
<dbReference type="PANTHER" id="PTHR43943:SF2">
    <property type="entry name" value="DEHYDROGENASE_REDUCTASE 4"/>
    <property type="match status" value="1"/>
</dbReference>
<evidence type="ECO:0000313" key="2">
    <source>
        <dbReference type="EMBL" id="NML47109.1"/>
    </source>
</evidence>
<dbReference type="Pfam" id="PF13561">
    <property type="entry name" value="adh_short_C2"/>
    <property type="match status" value="1"/>
</dbReference>
<dbReference type="InterPro" id="IPR036291">
    <property type="entry name" value="NAD(P)-bd_dom_sf"/>
</dbReference>
<evidence type="ECO:0000256" key="1">
    <source>
        <dbReference type="ARBA" id="ARBA00006484"/>
    </source>
</evidence>
<dbReference type="RefSeq" id="WP_169421407.1">
    <property type="nucleotide sequence ID" value="NZ_JABBFX010000003.1"/>
</dbReference>
<reference evidence="2 3" key="1">
    <citation type="submission" date="2020-04" db="EMBL/GenBank/DDBJ databases">
        <title>Ramlibacter sp. G-1-2-2 isolated from soil.</title>
        <authorList>
            <person name="Dahal R.H."/>
        </authorList>
    </citation>
    <scope>NUCLEOTIDE SEQUENCE [LARGE SCALE GENOMIC DNA]</scope>
    <source>
        <strain evidence="2 3">G-1-2-2</strain>
    </source>
</reference>
<dbReference type="Proteomes" id="UP000541185">
    <property type="component" value="Unassembled WGS sequence"/>
</dbReference>
<protein>
    <submittedName>
        <fullName evidence="2">SDR family oxidoreductase</fullName>
    </submittedName>
</protein>
<dbReference type="SUPFAM" id="SSF51735">
    <property type="entry name" value="NAD(P)-binding Rossmann-fold domains"/>
    <property type="match status" value="1"/>
</dbReference>
<dbReference type="PRINTS" id="PR00081">
    <property type="entry name" value="GDHRDH"/>
</dbReference>
<dbReference type="PRINTS" id="PR00080">
    <property type="entry name" value="SDRFAMILY"/>
</dbReference>
<dbReference type="InterPro" id="IPR002347">
    <property type="entry name" value="SDR_fam"/>
</dbReference>
<dbReference type="FunFam" id="3.40.50.720:FF:000084">
    <property type="entry name" value="Short-chain dehydrogenase reductase"/>
    <property type="match status" value="1"/>
</dbReference>
<dbReference type="PANTHER" id="PTHR43943">
    <property type="entry name" value="DEHYDROGENASE/REDUCTASE (SDR FAMILY) MEMBER 4"/>
    <property type="match status" value="1"/>
</dbReference>